<dbReference type="Pfam" id="PF00691">
    <property type="entry name" value="OmpA"/>
    <property type="match status" value="1"/>
</dbReference>
<evidence type="ECO:0000313" key="7">
    <source>
        <dbReference type="Proteomes" id="UP000078543"/>
    </source>
</evidence>
<dbReference type="GO" id="GO:0009279">
    <property type="term" value="C:cell outer membrane"/>
    <property type="evidence" value="ECO:0007669"/>
    <property type="project" value="UniProtKB-SubCell"/>
</dbReference>
<gene>
    <name evidence="6" type="ORF">A6A05_13085</name>
</gene>
<dbReference type="SUPFAM" id="SSF103088">
    <property type="entry name" value="OmpA-like"/>
    <property type="match status" value="1"/>
</dbReference>
<dbReference type="Gene3D" id="3.30.1330.60">
    <property type="entry name" value="OmpA-like domain"/>
    <property type="match status" value="1"/>
</dbReference>
<comment type="subcellular location">
    <subcellularLocation>
        <location evidence="1">Cell outer membrane</location>
    </subcellularLocation>
</comment>
<feature type="domain" description="OmpA-like" evidence="5">
    <location>
        <begin position="27"/>
        <end position="137"/>
    </location>
</feature>
<accession>A0A178MM63</accession>
<dbReference type="InterPro" id="IPR036737">
    <property type="entry name" value="OmpA-like_sf"/>
</dbReference>
<dbReference type="CDD" id="cd07185">
    <property type="entry name" value="OmpA_C-like"/>
    <property type="match status" value="1"/>
</dbReference>
<reference evidence="6 7" key="1">
    <citation type="submission" date="2016-04" db="EMBL/GenBank/DDBJ databases">
        <title>Draft genome sequence of freshwater magnetotactic bacteria Magnetospirillum marisnigri SP-1 and Magnetospirillum moscoviense BB-1.</title>
        <authorList>
            <person name="Koziaeva V."/>
            <person name="Dziuba M.V."/>
            <person name="Ivanov T.M."/>
            <person name="Kuznetsov B."/>
            <person name="Grouzdev D.S."/>
        </authorList>
    </citation>
    <scope>NUCLEOTIDE SEQUENCE [LARGE SCALE GENOMIC DNA]</scope>
    <source>
        <strain evidence="6 7">BB-1</strain>
    </source>
</reference>
<dbReference type="PROSITE" id="PS51123">
    <property type="entry name" value="OMPA_2"/>
    <property type="match status" value="1"/>
</dbReference>
<dbReference type="AlphaFoldDB" id="A0A178MM63"/>
<keyword evidence="7" id="KW-1185">Reference proteome</keyword>
<dbReference type="PANTHER" id="PTHR30329">
    <property type="entry name" value="STATOR ELEMENT OF FLAGELLAR MOTOR COMPLEX"/>
    <property type="match status" value="1"/>
</dbReference>
<dbReference type="InterPro" id="IPR050330">
    <property type="entry name" value="Bact_OuterMem_StrucFunc"/>
</dbReference>
<name>A0A178MM63_9PROT</name>
<dbReference type="STRING" id="1437059.A6A05_13085"/>
<dbReference type="InterPro" id="IPR006664">
    <property type="entry name" value="OMP_bac"/>
</dbReference>
<comment type="caution">
    <text evidence="6">The sequence shown here is derived from an EMBL/GenBank/DDBJ whole genome shotgun (WGS) entry which is preliminary data.</text>
</comment>
<sequence>MDDRFNLDTGSTIRKQALDSAMRENTAVGPFANGGGIIPFAVGSSNLGKGARAKLDPLITWLKAHPERQARLAGHSDDPGSDEYNLALGDKRANGALAYMAAHGIEPSRLSTITFGRSRPLSADAKQNGRVEVILGQ</sequence>
<evidence type="ECO:0000256" key="3">
    <source>
        <dbReference type="ARBA" id="ARBA00023237"/>
    </source>
</evidence>
<dbReference type="InterPro" id="IPR006665">
    <property type="entry name" value="OmpA-like"/>
</dbReference>
<dbReference type="Proteomes" id="UP000078543">
    <property type="component" value="Unassembled WGS sequence"/>
</dbReference>
<protein>
    <recommendedName>
        <fullName evidence="5">OmpA-like domain-containing protein</fullName>
    </recommendedName>
</protein>
<evidence type="ECO:0000256" key="2">
    <source>
        <dbReference type="ARBA" id="ARBA00023136"/>
    </source>
</evidence>
<evidence type="ECO:0000259" key="5">
    <source>
        <dbReference type="PROSITE" id="PS51123"/>
    </source>
</evidence>
<dbReference type="EMBL" id="LWQU01000144">
    <property type="protein sequence ID" value="OAN49759.1"/>
    <property type="molecule type" value="Genomic_DNA"/>
</dbReference>
<keyword evidence="3" id="KW-0998">Cell outer membrane</keyword>
<evidence type="ECO:0000313" key="6">
    <source>
        <dbReference type="EMBL" id="OAN49759.1"/>
    </source>
</evidence>
<dbReference type="PRINTS" id="PR01021">
    <property type="entry name" value="OMPADOMAIN"/>
</dbReference>
<evidence type="ECO:0000256" key="1">
    <source>
        <dbReference type="ARBA" id="ARBA00004442"/>
    </source>
</evidence>
<organism evidence="6 7">
    <name type="scientific">Magnetospirillum moscoviense</name>
    <dbReference type="NCBI Taxonomy" id="1437059"/>
    <lineage>
        <taxon>Bacteria</taxon>
        <taxon>Pseudomonadati</taxon>
        <taxon>Pseudomonadota</taxon>
        <taxon>Alphaproteobacteria</taxon>
        <taxon>Rhodospirillales</taxon>
        <taxon>Rhodospirillaceae</taxon>
        <taxon>Magnetospirillum</taxon>
    </lineage>
</organism>
<keyword evidence="2 4" id="KW-0472">Membrane</keyword>
<proteinExistence type="predicted"/>
<evidence type="ECO:0000256" key="4">
    <source>
        <dbReference type="PROSITE-ProRule" id="PRU00473"/>
    </source>
</evidence>
<dbReference type="PANTHER" id="PTHR30329:SF21">
    <property type="entry name" value="LIPOPROTEIN YIAD-RELATED"/>
    <property type="match status" value="1"/>
</dbReference>